<feature type="transmembrane region" description="Helical" evidence="8">
    <location>
        <begin position="17"/>
        <end position="38"/>
    </location>
</feature>
<keyword evidence="3" id="KW-0813">Transport</keyword>
<dbReference type="WBParaSite" id="SRDH1_32180.1">
    <property type="protein sequence ID" value="SRDH1_32180.1"/>
    <property type="gene ID" value="SRDH1_32180"/>
</dbReference>
<dbReference type="InterPro" id="IPR013657">
    <property type="entry name" value="SCL35B1-4/HUT1"/>
</dbReference>
<evidence type="ECO:0000256" key="3">
    <source>
        <dbReference type="ARBA" id="ARBA00022448"/>
    </source>
</evidence>
<protein>
    <recommendedName>
        <fullName evidence="7">Adenosine 3'-phospho 5'-phosphosulfate transporter 1</fullName>
    </recommendedName>
</protein>
<evidence type="ECO:0000256" key="4">
    <source>
        <dbReference type="ARBA" id="ARBA00022692"/>
    </source>
</evidence>
<feature type="transmembrane region" description="Helical" evidence="8">
    <location>
        <begin position="360"/>
        <end position="380"/>
    </location>
</feature>
<comment type="similarity">
    <text evidence="2">Belongs to the nucleotide-sugar transporter family. SLC35B subfamily.</text>
</comment>
<feature type="transmembrane region" description="Helical" evidence="8">
    <location>
        <begin position="121"/>
        <end position="141"/>
    </location>
</feature>
<evidence type="ECO:0000256" key="7">
    <source>
        <dbReference type="ARBA" id="ARBA00039668"/>
    </source>
</evidence>
<sequence>MEESSSLYSYFSWSMELFGILSLYSSVIIPLVLLSNYFRNRYILHVSNGTTGSWHAKAMYICFVPDVYSIEHAQNEADLPIPIVMSTTRYGLHSKLTTCLERIDFYLHLNRSTPSRTSKQYYILLAFCFFGLQSSYLLWGVLQERIMTKMYDNERFKSPQYLVFCNRAMALIILIPLHFLYMGLLVNPWKKGRKAPFIEFAYASLSNVISSWCQYEALIYISFPSQVILKACKVLPVMFMGRFIQKKLYSWQDYFTAAIICLGMVMFFYTNPEQTQLSKEKTDNAEFLLSFSGYLLIIGYIVCDSFTSNWQDYMFQAYKLTSLQVMAGVNIWSTFLTLISLIGHSELISCMLFGLNHPKFIFDVLTSSLCSAFGQLFIFLTLSQFGAATFVLIMTLRLGLSMILSCIIFSHELHPVAICGVVVVFFGLFLKMFLRQKKPLPLEISCILDVCVADQMYVDEMSEIIRNE</sequence>
<name>A0AA85F131_9TREM</name>
<dbReference type="Pfam" id="PF08449">
    <property type="entry name" value="UAA"/>
    <property type="match status" value="1"/>
</dbReference>
<keyword evidence="6 8" id="KW-0472">Membrane</keyword>
<keyword evidence="5 8" id="KW-1133">Transmembrane helix</keyword>
<evidence type="ECO:0000313" key="10">
    <source>
        <dbReference type="WBParaSite" id="SRDH1_32180.1"/>
    </source>
</evidence>
<evidence type="ECO:0000256" key="1">
    <source>
        <dbReference type="ARBA" id="ARBA00004141"/>
    </source>
</evidence>
<comment type="subcellular location">
    <subcellularLocation>
        <location evidence="1">Membrane</location>
        <topology evidence="1">Multi-pass membrane protein</topology>
    </subcellularLocation>
</comment>
<dbReference type="GO" id="GO:0000139">
    <property type="term" value="C:Golgi membrane"/>
    <property type="evidence" value="ECO:0007669"/>
    <property type="project" value="TreeGrafter"/>
</dbReference>
<dbReference type="Proteomes" id="UP000050792">
    <property type="component" value="Unassembled WGS sequence"/>
</dbReference>
<dbReference type="AlphaFoldDB" id="A0AA85F131"/>
<proteinExistence type="inferred from homology"/>
<organism evidence="9 10">
    <name type="scientific">Schistosoma rodhaini</name>
    <dbReference type="NCBI Taxonomy" id="6188"/>
    <lineage>
        <taxon>Eukaryota</taxon>
        <taxon>Metazoa</taxon>
        <taxon>Spiralia</taxon>
        <taxon>Lophotrochozoa</taxon>
        <taxon>Platyhelminthes</taxon>
        <taxon>Trematoda</taxon>
        <taxon>Digenea</taxon>
        <taxon>Strigeidida</taxon>
        <taxon>Schistosomatoidea</taxon>
        <taxon>Schistosomatidae</taxon>
        <taxon>Schistosoma</taxon>
    </lineage>
</organism>
<evidence type="ECO:0000256" key="2">
    <source>
        <dbReference type="ARBA" id="ARBA00010694"/>
    </source>
</evidence>
<accession>A0AA85F131</accession>
<evidence type="ECO:0000256" key="8">
    <source>
        <dbReference type="SAM" id="Phobius"/>
    </source>
</evidence>
<evidence type="ECO:0000313" key="9">
    <source>
        <dbReference type="Proteomes" id="UP000050792"/>
    </source>
</evidence>
<dbReference type="PANTHER" id="PTHR10778">
    <property type="entry name" value="SOLUTE CARRIER FAMILY 35 MEMBER B"/>
    <property type="match status" value="1"/>
</dbReference>
<dbReference type="PANTHER" id="PTHR10778:SF13">
    <property type="entry name" value="ADENOSINE 3'-PHOSPHO 5'-PHOSPHOSULFATE TRANSPORTER 1"/>
    <property type="match status" value="1"/>
</dbReference>
<feature type="transmembrane region" description="Helical" evidence="8">
    <location>
        <begin position="248"/>
        <end position="269"/>
    </location>
</feature>
<dbReference type="GO" id="GO:0005789">
    <property type="term" value="C:endoplasmic reticulum membrane"/>
    <property type="evidence" value="ECO:0007669"/>
    <property type="project" value="TreeGrafter"/>
</dbReference>
<reference evidence="10" key="2">
    <citation type="submission" date="2023-11" db="UniProtKB">
        <authorList>
            <consortium name="WormBaseParasite"/>
        </authorList>
    </citation>
    <scope>IDENTIFICATION</scope>
</reference>
<dbReference type="GO" id="GO:0046964">
    <property type="term" value="F:3'-phosphoadenosine 5'-phosphosulfate transmembrane transporter activity"/>
    <property type="evidence" value="ECO:0007669"/>
    <property type="project" value="TreeGrafter"/>
</dbReference>
<feature type="transmembrane region" description="Helical" evidence="8">
    <location>
        <begin position="289"/>
        <end position="310"/>
    </location>
</feature>
<feature type="transmembrane region" description="Helical" evidence="8">
    <location>
        <begin position="387"/>
        <end position="409"/>
    </location>
</feature>
<keyword evidence="4 8" id="KW-0812">Transmembrane</keyword>
<feature type="transmembrane region" description="Helical" evidence="8">
    <location>
        <begin position="331"/>
        <end position="354"/>
    </location>
</feature>
<feature type="transmembrane region" description="Helical" evidence="8">
    <location>
        <begin position="161"/>
        <end position="184"/>
    </location>
</feature>
<evidence type="ECO:0000256" key="6">
    <source>
        <dbReference type="ARBA" id="ARBA00023136"/>
    </source>
</evidence>
<keyword evidence="9" id="KW-1185">Reference proteome</keyword>
<evidence type="ECO:0000256" key="5">
    <source>
        <dbReference type="ARBA" id="ARBA00022989"/>
    </source>
</evidence>
<feature type="transmembrane region" description="Helical" evidence="8">
    <location>
        <begin position="415"/>
        <end position="434"/>
    </location>
</feature>
<reference evidence="9" key="1">
    <citation type="submission" date="2022-06" db="EMBL/GenBank/DDBJ databases">
        <authorList>
            <person name="Berger JAMES D."/>
            <person name="Berger JAMES D."/>
        </authorList>
    </citation>
    <scope>NUCLEOTIDE SEQUENCE [LARGE SCALE GENOMIC DNA]</scope>
</reference>